<evidence type="ECO:0000313" key="3">
    <source>
        <dbReference type="EMBL" id="KAK9803171.1"/>
    </source>
</evidence>
<keyword evidence="1" id="KW-0812">Transmembrane</keyword>
<sequence length="230" mass="25359">MQSTQRCQLQWWSAYTFKAATHRRAGPEDSRLEASTDASLLATLRKVTSSRLYSVWLQGAVVIFILGLVDAAYSGDWSRIGAISKADELWLQQAVVYLGVFHLVCGPTAAVVAARRGQNWVPVFAKVMLVGGLALFEAAPHQRRALPNNYAHRCKVDGLAGTARHVVSLGRDEGCYRQFVHDSLDRRGENNSRLLTSKGGLSGRVCSLALPAREGVPEVEVQWLDTRVQR</sequence>
<dbReference type="PANTHER" id="PTHR38389">
    <property type="entry name" value="DNA-DIRECTED RNA POLYMERASE SUBUNIT BETA"/>
    <property type="match status" value="1"/>
</dbReference>
<evidence type="ECO:0000313" key="4">
    <source>
        <dbReference type="Proteomes" id="UP001489004"/>
    </source>
</evidence>
<comment type="caution">
    <text evidence="3">The sequence shown here is derived from an EMBL/GenBank/DDBJ whole genome shotgun (WGS) entry which is preliminary data.</text>
</comment>
<feature type="domain" description="DUF7887" evidence="2">
    <location>
        <begin position="56"/>
        <end position="95"/>
    </location>
</feature>
<evidence type="ECO:0000256" key="1">
    <source>
        <dbReference type="SAM" id="Phobius"/>
    </source>
</evidence>
<dbReference type="Proteomes" id="UP001489004">
    <property type="component" value="Unassembled WGS sequence"/>
</dbReference>
<evidence type="ECO:0000259" key="2">
    <source>
        <dbReference type="Pfam" id="PF25397"/>
    </source>
</evidence>
<keyword evidence="1" id="KW-1133">Transmembrane helix</keyword>
<dbReference type="AlphaFoldDB" id="A0AAW1P2L6"/>
<dbReference type="Pfam" id="PF25397">
    <property type="entry name" value="DUF7887"/>
    <property type="match status" value="1"/>
</dbReference>
<name>A0AAW1P2L6_9CHLO</name>
<dbReference type="EMBL" id="JALJOR010000023">
    <property type="protein sequence ID" value="KAK9803171.1"/>
    <property type="molecule type" value="Genomic_DNA"/>
</dbReference>
<protein>
    <recommendedName>
        <fullName evidence="2">DUF7887 domain-containing protein</fullName>
    </recommendedName>
</protein>
<dbReference type="InterPro" id="IPR057209">
    <property type="entry name" value="DUF7887"/>
</dbReference>
<proteinExistence type="predicted"/>
<organism evidence="3 4">
    <name type="scientific">[Myrmecia] bisecta</name>
    <dbReference type="NCBI Taxonomy" id="41462"/>
    <lineage>
        <taxon>Eukaryota</taxon>
        <taxon>Viridiplantae</taxon>
        <taxon>Chlorophyta</taxon>
        <taxon>core chlorophytes</taxon>
        <taxon>Trebouxiophyceae</taxon>
        <taxon>Trebouxiales</taxon>
        <taxon>Trebouxiaceae</taxon>
        <taxon>Myrmecia</taxon>
    </lineage>
</organism>
<keyword evidence="1" id="KW-0472">Membrane</keyword>
<gene>
    <name evidence="3" type="ORF">WJX72_008647</name>
</gene>
<dbReference type="PANTHER" id="PTHR38389:SF1">
    <property type="entry name" value="DNA-DIRECTED RNA POLYMERASE SUBUNIT BETA"/>
    <property type="match status" value="1"/>
</dbReference>
<reference evidence="3 4" key="1">
    <citation type="journal article" date="2024" name="Nat. Commun.">
        <title>Phylogenomics reveals the evolutionary origins of lichenization in chlorophyte algae.</title>
        <authorList>
            <person name="Puginier C."/>
            <person name="Libourel C."/>
            <person name="Otte J."/>
            <person name="Skaloud P."/>
            <person name="Haon M."/>
            <person name="Grisel S."/>
            <person name="Petersen M."/>
            <person name="Berrin J.G."/>
            <person name="Delaux P.M."/>
            <person name="Dal Grande F."/>
            <person name="Keller J."/>
        </authorList>
    </citation>
    <scope>NUCLEOTIDE SEQUENCE [LARGE SCALE GENOMIC DNA]</scope>
    <source>
        <strain evidence="3 4">SAG 2043</strain>
    </source>
</reference>
<feature type="transmembrane region" description="Helical" evidence="1">
    <location>
        <begin position="53"/>
        <end position="73"/>
    </location>
</feature>
<accession>A0AAW1P2L6</accession>
<feature type="transmembrane region" description="Helical" evidence="1">
    <location>
        <begin position="94"/>
        <end position="114"/>
    </location>
</feature>
<keyword evidence="4" id="KW-1185">Reference proteome</keyword>